<protein>
    <submittedName>
        <fullName evidence="3">Uncharacterized protein</fullName>
    </submittedName>
</protein>
<sequence>MTFDKEMFCKDVSECFENPIHKAFVNTKLRNDGEDIQVICDTGLAQLQQNFDDLVSSSRATQFVSAQ</sequence>
<gene>
    <name evidence="1" type="ORF">BECKMB1821G_GA0114241_10761</name>
    <name evidence="3" type="ORF">BECKMB1821H_GA0114242_11181</name>
    <name evidence="2" type="ORF">BECKMB1821I_GA0114274_11171</name>
</gene>
<dbReference type="AlphaFoldDB" id="A0A451BG75"/>
<organism evidence="3">
    <name type="scientific">Candidatus Kentrum sp. MB</name>
    <dbReference type="NCBI Taxonomy" id="2138164"/>
    <lineage>
        <taxon>Bacteria</taxon>
        <taxon>Pseudomonadati</taxon>
        <taxon>Pseudomonadota</taxon>
        <taxon>Gammaproteobacteria</taxon>
        <taxon>Candidatus Kentrum</taxon>
    </lineage>
</organism>
<name>A0A451BG75_9GAMM</name>
<dbReference type="EMBL" id="CAADGH010000118">
    <property type="protein sequence ID" value="VFK77276.1"/>
    <property type="molecule type" value="Genomic_DNA"/>
</dbReference>
<reference evidence="3" key="1">
    <citation type="submission" date="2019-02" db="EMBL/GenBank/DDBJ databases">
        <authorList>
            <person name="Gruber-Vodicka R. H."/>
            <person name="Seah K. B. B."/>
        </authorList>
    </citation>
    <scope>NUCLEOTIDE SEQUENCE</scope>
    <source>
        <strain evidence="1">BECK_BZ197</strain>
        <strain evidence="3">BECK_BZ198</strain>
        <strain evidence="2">BECK_BZ199</strain>
    </source>
</reference>
<dbReference type="EMBL" id="CAADFO010000076">
    <property type="protein sequence ID" value="VFK31043.1"/>
    <property type="molecule type" value="Genomic_DNA"/>
</dbReference>
<evidence type="ECO:0000313" key="2">
    <source>
        <dbReference type="EMBL" id="VFK35411.1"/>
    </source>
</evidence>
<evidence type="ECO:0000313" key="1">
    <source>
        <dbReference type="EMBL" id="VFK31043.1"/>
    </source>
</evidence>
<accession>A0A451BG75</accession>
<evidence type="ECO:0000313" key="3">
    <source>
        <dbReference type="EMBL" id="VFK77276.1"/>
    </source>
</evidence>
<proteinExistence type="predicted"/>
<dbReference type="EMBL" id="CAADFQ010000117">
    <property type="protein sequence ID" value="VFK35411.1"/>
    <property type="molecule type" value="Genomic_DNA"/>
</dbReference>